<accession>A0ABR4GSA8</accession>
<gene>
    <name evidence="2" type="ORF">BJX63DRAFT_438331</name>
</gene>
<name>A0ABR4GSA8_9EURO</name>
<sequence length="127" mass="13637">MKVSAVILACAPALALANVNFLTTVRSKPGKADAADAFLSRTIASFRQIKPAGQTEIFGARTGKDQFAVLEQYVSECAALEWTYNETHIEACLPMADLLDTSTVQLQSDAAPWAVQSFLAFLQPPSS</sequence>
<organism evidence="2 3">
    <name type="scientific">Aspergillus granulosus</name>
    <dbReference type="NCBI Taxonomy" id="176169"/>
    <lineage>
        <taxon>Eukaryota</taxon>
        <taxon>Fungi</taxon>
        <taxon>Dikarya</taxon>
        <taxon>Ascomycota</taxon>
        <taxon>Pezizomycotina</taxon>
        <taxon>Eurotiomycetes</taxon>
        <taxon>Eurotiomycetidae</taxon>
        <taxon>Eurotiales</taxon>
        <taxon>Aspergillaceae</taxon>
        <taxon>Aspergillus</taxon>
        <taxon>Aspergillus subgen. Nidulantes</taxon>
    </lineage>
</organism>
<keyword evidence="1" id="KW-0732">Signal</keyword>
<dbReference type="EMBL" id="JBFXLT010000222">
    <property type="protein sequence ID" value="KAL2801952.1"/>
    <property type="molecule type" value="Genomic_DNA"/>
</dbReference>
<protein>
    <submittedName>
        <fullName evidence="2">Uncharacterized protein</fullName>
    </submittedName>
</protein>
<feature type="signal peptide" evidence="1">
    <location>
        <begin position="1"/>
        <end position="17"/>
    </location>
</feature>
<dbReference type="Proteomes" id="UP001610334">
    <property type="component" value="Unassembled WGS sequence"/>
</dbReference>
<evidence type="ECO:0000256" key="1">
    <source>
        <dbReference type="SAM" id="SignalP"/>
    </source>
</evidence>
<evidence type="ECO:0000313" key="2">
    <source>
        <dbReference type="EMBL" id="KAL2801952.1"/>
    </source>
</evidence>
<proteinExistence type="predicted"/>
<reference evidence="2 3" key="1">
    <citation type="submission" date="2024-07" db="EMBL/GenBank/DDBJ databases">
        <title>Section-level genome sequencing and comparative genomics of Aspergillus sections Usti and Cavernicolus.</title>
        <authorList>
            <consortium name="Lawrence Berkeley National Laboratory"/>
            <person name="Nybo J.L."/>
            <person name="Vesth T.C."/>
            <person name="Theobald S."/>
            <person name="Frisvad J.C."/>
            <person name="Larsen T.O."/>
            <person name="Kjaerboelling I."/>
            <person name="Rothschild-Mancinelli K."/>
            <person name="Lyhne E.K."/>
            <person name="Kogle M.E."/>
            <person name="Barry K."/>
            <person name="Clum A."/>
            <person name="Na H."/>
            <person name="Ledsgaard L."/>
            <person name="Lin J."/>
            <person name="Lipzen A."/>
            <person name="Kuo A."/>
            <person name="Riley R."/>
            <person name="Mondo S."/>
            <person name="Labutti K."/>
            <person name="Haridas S."/>
            <person name="Pangalinan J."/>
            <person name="Salamov A.A."/>
            <person name="Simmons B.A."/>
            <person name="Magnuson J.K."/>
            <person name="Chen J."/>
            <person name="Drula E."/>
            <person name="Henrissat B."/>
            <person name="Wiebenga A."/>
            <person name="Lubbers R.J."/>
            <person name="Gomes A.C."/>
            <person name="Makela M.R."/>
            <person name="Stajich J."/>
            <person name="Grigoriev I.V."/>
            <person name="Mortensen U.H."/>
            <person name="De Vries R.P."/>
            <person name="Baker S.E."/>
            <person name="Andersen M.R."/>
        </authorList>
    </citation>
    <scope>NUCLEOTIDE SEQUENCE [LARGE SCALE GENOMIC DNA]</scope>
    <source>
        <strain evidence="2 3">CBS 588.65</strain>
    </source>
</reference>
<keyword evidence="3" id="KW-1185">Reference proteome</keyword>
<comment type="caution">
    <text evidence="2">The sequence shown here is derived from an EMBL/GenBank/DDBJ whole genome shotgun (WGS) entry which is preliminary data.</text>
</comment>
<evidence type="ECO:0000313" key="3">
    <source>
        <dbReference type="Proteomes" id="UP001610334"/>
    </source>
</evidence>
<feature type="chain" id="PRO_5047011929" evidence="1">
    <location>
        <begin position="18"/>
        <end position="127"/>
    </location>
</feature>